<dbReference type="EMBL" id="CP006912">
    <property type="protein sequence ID" value="AHB49018.1"/>
    <property type="molecule type" value="Genomic_DNA"/>
</dbReference>
<dbReference type="STRING" id="1029756.W911_12365"/>
<reference evidence="2 3" key="1">
    <citation type="journal article" date="2014" name="Genome Announc.">
        <title>Complete Genome Sequence of Hyphomicrobium nitrativorans Strain NL23, a Denitrifying Bacterium Isolated from Biofilm of a Methanol-Fed Denitrification System Treating Seawater at the Montreal Biodome.</title>
        <authorList>
            <person name="Martineau C."/>
            <person name="Villeneuve C."/>
            <person name="Mauffrey F."/>
            <person name="Villemur R."/>
        </authorList>
    </citation>
    <scope>NUCLEOTIDE SEQUENCE [LARGE SCALE GENOMIC DNA]</scope>
    <source>
        <strain evidence="2">NL23</strain>
    </source>
</reference>
<dbReference type="InterPro" id="IPR008869">
    <property type="entry name" value="MlaC/ttg2D"/>
</dbReference>
<dbReference type="Gene3D" id="3.10.450.710">
    <property type="entry name" value="Tgt2/MlaC"/>
    <property type="match status" value="1"/>
</dbReference>
<dbReference type="RefSeq" id="WP_023787811.1">
    <property type="nucleotide sequence ID" value="NC_022997.1"/>
</dbReference>
<dbReference type="AlphaFoldDB" id="V5SER6"/>
<dbReference type="Pfam" id="PF05494">
    <property type="entry name" value="MlaC"/>
    <property type="match status" value="1"/>
</dbReference>
<feature type="signal peptide" evidence="1">
    <location>
        <begin position="1"/>
        <end position="36"/>
    </location>
</feature>
<dbReference type="Proteomes" id="UP000018542">
    <property type="component" value="Chromosome"/>
</dbReference>
<name>V5SER6_9HYPH</name>
<dbReference type="PATRIC" id="fig|1029756.8.peg.2568"/>
<dbReference type="KEGG" id="hni:W911_12365"/>
<dbReference type="OrthoDB" id="7932105at2"/>
<accession>V5SER6</accession>
<keyword evidence="1" id="KW-0732">Signal</keyword>
<dbReference type="HOGENOM" id="CLU_094502_1_0_5"/>
<evidence type="ECO:0000313" key="2">
    <source>
        <dbReference type="EMBL" id="AHB49018.1"/>
    </source>
</evidence>
<keyword evidence="3" id="KW-1185">Reference proteome</keyword>
<dbReference type="InterPro" id="IPR042245">
    <property type="entry name" value="Tgt2/MlaC_sf"/>
</dbReference>
<proteinExistence type="predicted"/>
<organism evidence="2 3">
    <name type="scientific">Hyphomicrobium nitrativorans NL23</name>
    <dbReference type="NCBI Taxonomy" id="1029756"/>
    <lineage>
        <taxon>Bacteria</taxon>
        <taxon>Pseudomonadati</taxon>
        <taxon>Pseudomonadota</taxon>
        <taxon>Alphaproteobacteria</taxon>
        <taxon>Hyphomicrobiales</taxon>
        <taxon>Hyphomicrobiaceae</taxon>
        <taxon>Hyphomicrobium</taxon>
    </lineage>
</organism>
<gene>
    <name evidence="2" type="ORF">W911_12365</name>
</gene>
<protein>
    <submittedName>
        <fullName evidence="2">Toluene tolerance protein</fullName>
    </submittedName>
</protein>
<feature type="chain" id="PRO_5004740578" evidence="1">
    <location>
        <begin position="37"/>
        <end position="200"/>
    </location>
</feature>
<evidence type="ECO:0000256" key="1">
    <source>
        <dbReference type="SAM" id="SignalP"/>
    </source>
</evidence>
<sequence length="200" mass="21675">MTMVGQSRFHGRAAYVFGAAALALLVLVASTMSASAQQSPAAYMQRVANELIAAQRSGSQADFARVIRSHADVPSIAINALGSYAASLKKSDRPAYYAGMVNFIARYAATEGPKYPVARAVMTGQTRETAQGTFVDSRITLSSGTSYDVRWRIVRRGSAYKVRDAEIIGFEMTSFLNTLFQNYISENGGNPRTLVLALNR</sequence>
<evidence type="ECO:0000313" key="3">
    <source>
        <dbReference type="Proteomes" id="UP000018542"/>
    </source>
</evidence>